<dbReference type="eggNOG" id="COG1879">
    <property type="taxonomic scope" value="Bacteria"/>
</dbReference>
<dbReference type="Gene3D" id="3.40.50.2300">
    <property type="match status" value="2"/>
</dbReference>
<dbReference type="AlphaFoldDB" id="F8EWQ8"/>
<dbReference type="SUPFAM" id="SSF53822">
    <property type="entry name" value="Periplasmic binding protein-like I"/>
    <property type="match status" value="1"/>
</dbReference>
<evidence type="ECO:0000256" key="2">
    <source>
        <dbReference type="ARBA" id="ARBA00007639"/>
    </source>
</evidence>
<dbReference type="Pfam" id="PF13407">
    <property type="entry name" value="Peripla_BP_4"/>
    <property type="match status" value="1"/>
</dbReference>
<protein>
    <submittedName>
        <fullName evidence="6">Periplasmic binding protein/LacI transcriptional regulator</fullName>
    </submittedName>
</protein>
<dbReference type="KEGG" id="scd:Spica_0126"/>
<feature type="signal peptide" evidence="4">
    <location>
        <begin position="1"/>
        <end position="20"/>
    </location>
</feature>
<name>F8EWQ8_GRAC1</name>
<dbReference type="OrthoDB" id="9814427at2"/>
<keyword evidence="7" id="KW-1185">Reference proteome</keyword>
<sequence>MKKLVLCVVSALLVVGGVFANGQQQGKKNLTVAATFGDLGNPFFYTMGKGVEDAAKKIDPNAKVTVVSSGYDLNTQVGQIDTFIAAGVDMIILNAADTKGIAPAVKKAKAAGIIVVAADVDAEGGVDATVTSNNYQAGQQAGEYIAKRLNGKGNVVIVNGPPVSAVIDRVNGCKEVLAKYPDIKILSENQNAGGNREGGLRVMTDLLTAFPKIDAVFAINDPTGIGCELAMKQAKREKEMFVVGVDGAPDAEVALKDPNGSFAASASQDPYTMAVKAVEVAWGIKNGQKPEKAKILIPTTLITRDNLASYKGWTKP</sequence>
<dbReference type="PANTHER" id="PTHR46847:SF2">
    <property type="entry name" value="ABC TRANSPORTER SUGAR-BINDING PROTEIN"/>
    <property type="match status" value="1"/>
</dbReference>
<gene>
    <name evidence="6" type="ordered locus">Spica_0126</name>
</gene>
<proteinExistence type="inferred from homology"/>
<dbReference type="PANTHER" id="PTHR46847">
    <property type="entry name" value="D-ALLOSE-BINDING PERIPLASMIC PROTEIN-RELATED"/>
    <property type="match status" value="1"/>
</dbReference>
<dbReference type="EMBL" id="CP002868">
    <property type="protein sequence ID" value="AEJ18294.1"/>
    <property type="molecule type" value="Genomic_DNA"/>
</dbReference>
<feature type="chain" id="PRO_5003370004" evidence="4">
    <location>
        <begin position="21"/>
        <end position="316"/>
    </location>
</feature>
<dbReference type="RefSeq" id="WP_013967607.1">
    <property type="nucleotide sequence ID" value="NC_015732.1"/>
</dbReference>
<dbReference type="STRING" id="744872.Spica_0126"/>
<dbReference type="GO" id="GO:0030246">
    <property type="term" value="F:carbohydrate binding"/>
    <property type="evidence" value="ECO:0007669"/>
    <property type="project" value="UniProtKB-ARBA"/>
</dbReference>
<reference evidence="7" key="1">
    <citation type="journal article" date="2013" name="Stand. Genomic Sci.">
        <title>Genome sequence of the thermophilic fresh-water bacterium Spirochaeta caldaria type strain (H1(T)), reclassification of Spirochaeta caldaria, Spirochaeta stenostrepta, and Spirochaeta zuelzerae in the genus Treponema as Treponema caldaria comb. nov., Treponema stenostrepta comb. nov., and Treponema zuelzerae comb. nov., and emendation of the genus Treponema.</title>
        <authorList>
            <person name="Abt B."/>
            <person name="Goker M."/>
            <person name="Scheuner C."/>
            <person name="Han C."/>
            <person name="Lu M."/>
            <person name="Misra M."/>
            <person name="Lapidus A."/>
            <person name="Nolan M."/>
            <person name="Lucas S."/>
            <person name="Hammon N."/>
            <person name="Deshpande S."/>
            <person name="Cheng J.F."/>
            <person name="Tapia R."/>
            <person name="Goodwin L.A."/>
            <person name="Pitluck S."/>
            <person name="Liolios K."/>
            <person name="Pagani I."/>
            <person name="Ivanova N."/>
            <person name="Mavromatis K."/>
            <person name="Mikhailova N."/>
            <person name="Huntemann M."/>
            <person name="Pati A."/>
            <person name="Chen A."/>
            <person name="Palaniappan K."/>
            <person name="Land M."/>
            <person name="Hauser L."/>
            <person name="Jeffries C.D."/>
            <person name="Rohde M."/>
            <person name="Spring S."/>
            <person name="Gronow S."/>
            <person name="Detter J.C."/>
            <person name="Bristow J."/>
            <person name="Eisen J.A."/>
            <person name="Markowitz V."/>
            <person name="Hugenholtz P."/>
            <person name="Kyrpides N.C."/>
            <person name="Woyke T."/>
            <person name="Klenk H.P."/>
        </authorList>
    </citation>
    <scope>NUCLEOTIDE SEQUENCE</scope>
    <source>
        <strain evidence="7">ATCC 51460 / DSM 7334 / H1</strain>
    </source>
</reference>
<dbReference type="HOGENOM" id="CLU_037628_3_7_12"/>
<dbReference type="Proteomes" id="UP000000503">
    <property type="component" value="Chromosome"/>
</dbReference>
<feature type="domain" description="Periplasmic binding protein" evidence="5">
    <location>
        <begin position="37"/>
        <end position="289"/>
    </location>
</feature>
<dbReference type="GO" id="GO:0030313">
    <property type="term" value="C:cell envelope"/>
    <property type="evidence" value="ECO:0007669"/>
    <property type="project" value="UniProtKB-SubCell"/>
</dbReference>
<dbReference type="InterPro" id="IPR025997">
    <property type="entry name" value="SBP_2_dom"/>
</dbReference>
<evidence type="ECO:0000256" key="3">
    <source>
        <dbReference type="ARBA" id="ARBA00022729"/>
    </source>
</evidence>
<evidence type="ECO:0000313" key="6">
    <source>
        <dbReference type="EMBL" id="AEJ18294.1"/>
    </source>
</evidence>
<comment type="similarity">
    <text evidence="2">Belongs to the bacterial solute-binding protein 2 family.</text>
</comment>
<comment type="subcellular location">
    <subcellularLocation>
        <location evidence="1">Cell envelope</location>
    </subcellularLocation>
</comment>
<evidence type="ECO:0000259" key="5">
    <source>
        <dbReference type="Pfam" id="PF13407"/>
    </source>
</evidence>
<accession>F8EWQ8</accession>
<evidence type="ECO:0000256" key="1">
    <source>
        <dbReference type="ARBA" id="ARBA00004196"/>
    </source>
</evidence>
<dbReference type="CDD" id="cd06321">
    <property type="entry name" value="PBP1_ABC_sugar_binding-like"/>
    <property type="match status" value="1"/>
</dbReference>
<evidence type="ECO:0000313" key="7">
    <source>
        <dbReference type="Proteomes" id="UP000000503"/>
    </source>
</evidence>
<evidence type="ECO:0000256" key="4">
    <source>
        <dbReference type="SAM" id="SignalP"/>
    </source>
</evidence>
<keyword evidence="3 4" id="KW-0732">Signal</keyword>
<dbReference type="InterPro" id="IPR028082">
    <property type="entry name" value="Peripla_BP_I"/>
</dbReference>
<organism evidence="6 7">
    <name type="scientific">Gracilinema caldarium (strain ATCC 51460 / DSM 7334 / H1)</name>
    <name type="common">Treponema caldarium</name>
    <dbReference type="NCBI Taxonomy" id="744872"/>
    <lineage>
        <taxon>Bacteria</taxon>
        <taxon>Pseudomonadati</taxon>
        <taxon>Spirochaetota</taxon>
        <taxon>Spirochaetia</taxon>
        <taxon>Spirochaetales</taxon>
        <taxon>Breznakiellaceae</taxon>
        <taxon>Gracilinema</taxon>
    </lineage>
</organism>